<protein>
    <submittedName>
        <fullName evidence="1">Uncharacterized protein</fullName>
    </submittedName>
</protein>
<accession>A0A382X0Z6</accession>
<dbReference type="AlphaFoldDB" id="A0A382X0Z6"/>
<name>A0A382X0Z6_9ZZZZ</name>
<sequence>MSDRRLISSLLAIAGLLTSLDAQARQLYQIGGAVGHPWAELGELSFVDVESVAGAI</sequence>
<gene>
    <name evidence="1" type="ORF">METZ01_LOCUS417741</name>
</gene>
<proteinExistence type="predicted"/>
<reference evidence="1" key="1">
    <citation type="submission" date="2018-05" db="EMBL/GenBank/DDBJ databases">
        <authorList>
            <person name="Lanie J.A."/>
            <person name="Ng W.-L."/>
            <person name="Kazmierczak K.M."/>
            <person name="Andrzejewski T.M."/>
            <person name="Davidsen T.M."/>
            <person name="Wayne K.J."/>
            <person name="Tettelin H."/>
            <person name="Glass J.I."/>
            <person name="Rusch D."/>
            <person name="Podicherti R."/>
            <person name="Tsui H.-C.T."/>
            <person name="Winkler M.E."/>
        </authorList>
    </citation>
    <scope>NUCLEOTIDE SEQUENCE</scope>
</reference>
<evidence type="ECO:0000313" key="1">
    <source>
        <dbReference type="EMBL" id="SVD64887.1"/>
    </source>
</evidence>
<organism evidence="1">
    <name type="scientific">marine metagenome</name>
    <dbReference type="NCBI Taxonomy" id="408172"/>
    <lineage>
        <taxon>unclassified sequences</taxon>
        <taxon>metagenomes</taxon>
        <taxon>ecological metagenomes</taxon>
    </lineage>
</organism>
<dbReference type="EMBL" id="UINC01164179">
    <property type="protein sequence ID" value="SVD64887.1"/>
    <property type="molecule type" value="Genomic_DNA"/>
</dbReference>
<feature type="non-terminal residue" evidence="1">
    <location>
        <position position="56"/>
    </location>
</feature>